<evidence type="ECO:0000313" key="1">
    <source>
        <dbReference type="EMBL" id="UXN60903.1"/>
    </source>
</evidence>
<keyword evidence="2" id="KW-1185">Reference proteome</keyword>
<dbReference type="Proteomes" id="UP001061991">
    <property type="component" value="Chromosome"/>
</dbReference>
<proteinExistence type="predicted"/>
<protein>
    <submittedName>
        <fullName evidence="1">Uncharacterized protein</fullName>
    </submittedName>
</protein>
<evidence type="ECO:0000313" key="2">
    <source>
        <dbReference type="Proteomes" id="UP001061991"/>
    </source>
</evidence>
<accession>A0ACD4D5D8</accession>
<name>A0ACD4D5D8_9HYPH</name>
<dbReference type="EMBL" id="CP104973">
    <property type="protein sequence ID" value="UXN60903.1"/>
    <property type="molecule type" value="Genomic_DNA"/>
</dbReference>
<sequence>MQTRLELIDYLIDRCPIFDNLDDPGVRDAYDQIINASNNDEMVRWSNVLEARIAAVLGWDERECKFVGEAIAYFAGVFGQHGDGTDELEPSALAN</sequence>
<gene>
    <name evidence="1" type="ORF">N8E88_31365</name>
</gene>
<organism evidence="1 2">
    <name type="scientific">Phyllobacterium zundukense</name>
    <dbReference type="NCBI Taxonomy" id="1867719"/>
    <lineage>
        <taxon>Bacteria</taxon>
        <taxon>Pseudomonadati</taxon>
        <taxon>Pseudomonadota</taxon>
        <taxon>Alphaproteobacteria</taxon>
        <taxon>Hyphomicrobiales</taxon>
        <taxon>Phyllobacteriaceae</taxon>
        <taxon>Phyllobacterium</taxon>
    </lineage>
</organism>
<reference evidence="1" key="1">
    <citation type="submission" date="2022-09" db="EMBL/GenBank/DDBJ databases">
        <title>Interaction between co-microsymbionts with complementary sets of symbiotic genes in legume-rhizobium systems.</title>
        <authorList>
            <person name="Safronova V."/>
            <person name="Sazanova A."/>
            <person name="Afonin A."/>
            <person name="Chirak E."/>
        </authorList>
    </citation>
    <scope>NUCLEOTIDE SEQUENCE</scope>
    <source>
        <strain evidence="1">A18/3m</strain>
    </source>
</reference>